<dbReference type="InterPro" id="IPR013332">
    <property type="entry name" value="KPR_N"/>
</dbReference>
<evidence type="ECO:0000259" key="6">
    <source>
        <dbReference type="Pfam" id="PF02558"/>
    </source>
</evidence>
<evidence type="ECO:0000256" key="5">
    <source>
        <dbReference type="ARBA" id="ARBA00032024"/>
    </source>
</evidence>
<dbReference type="EC" id="1.1.1.169" evidence="2"/>
<sequence length="389" mass="43420">MHLHVLGLGSIGCLVAHNLRQILPASHTISLIHKSNRERNIFLQRGSITLERAGVLTPSTGEYLHEVFHSPKAESNAPIQSVIVALKAQYTIDAIKQLAPRIGPNSTIVLLQNGMGIYEELLTRIFRNPTSRPHFILASNTHGAFLNQPYHVVHAGVGSINFGIVPDSGGKQFEIGLDDPGIEPQERRLRLSDIAVPSDPDFPRYKSLRETTAALLLAKTLNVSWQPFVELQLAMRRKLVVNAVINPLTSLMQCRNGDLFRHSPAQRVLNQVCDEASAVYAAQTKSEIDTWLQDLERQQVDTRDITVPEFPHILTSESLREEVLRVAELTKGNISSMLQDVRRGRHTEIEFINGYLENLGKEVGVKTPAISMLRSLVELKHFMPLDLSI</sequence>
<dbReference type="Proteomes" id="UP000284706">
    <property type="component" value="Unassembled WGS sequence"/>
</dbReference>
<dbReference type="PANTHER" id="PTHR43765">
    <property type="entry name" value="2-DEHYDROPANTOATE 2-REDUCTASE-RELATED"/>
    <property type="match status" value="1"/>
</dbReference>
<dbReference type="EMBL" id="NHYE01000828">
    <property type="protein sequence ID" value="PPR02702.1"/>
    <property type="molecule type" value="Genomic_DNA"/>
</dbReference>
<dbReference type="InterPro" id="IPR050838">
    <property type="entry name" value="Ketopantoate_reductase"/>
</dbReference>
<evidence type="ECO:0000313" key="8">
    <source>
        <dbReference type="EMBL" id="PPR02702.1"/>
    </source>
</evidence>
<evidence type="ECO:0000256" key="2">
    <source>
        <dbReference type="ARBA" id="ARBA00013014"/>
    </source>
</evidence>
<dbReference type="Pfam" id="PF02558">
    <property type="entry name" value="ApbA"/>
    <property type="match status" value="1"/>
</dbReference>
<dbReference type="AlphaFoldDB" id="A0A409YI86"/>
<evidence type="ECO:0000256" key="3">
    <source>
        <dbReference type="ARBA" id="ARBA00022857"/>
    </source>
</evidence>
<evidence type="ECO:0000259" key="7">
    <source>
        <dbReference type="Pfam" id="PF08546"/>
    </source>
</evidence>
<dbReference type="InterPro" id="IPR013328">
    <property type="entry name" value="6PGD_dom2"/>
</dbReference>
<keyword evidence="4" id="KW-0560">Oxidoreductase</keyword>
<dbReference type="Gene3D" id="1.10.1040.10">
    <property type="entry name" value="N-(1-d-carboxylethyl)-l-norvaline Dehydrogenase, domain 2"/>
    <property type="match status" value="1"/>
</dbReference>
<dbReference type="InterPro" id="IPR036291">
    <property type="entry name" value="NAD(P)-bd_dom_sf"/>
</dbReference>
<name>A0A409YI86_9AGAR</name>
<dbReference type="Gene3D" id="3.40.50.720">
    <property type="entry name" value="NAD(P)-binding Rossmann-like Domain"/>
    <property type="match status" value="1"/>
</dbReference>
<dbReference type="InterPro" id="IPR013752">
    <property type="entry name" value="KPA_reductase"/>
</dbReference>
<dbReference type="GO" id="GO:0050661">
    <property type="term" value="F:NADP binding"/>
    <property type="evidence" value="ECO:0007669"/>
    <property type="project" value="TreeGrafter"/>
</dbReference>
<dbReference type="STRING" id="231916.A0A409YI86"/>
<dbReference type="Pfam" id="PF08546">
    <property type="entry name" value="ApbA_C"/>
    <property type="match status" value="1"/>
</dbReference>
<gene>
    <name evidence="8" type="ORF">CVT26_009806</name>
</gene>
<comment type="caution">
    <text evidence="8">The sequence shown here is derived from an EMBL/GenBank/DDBJ whole genome shotgun (WGS) entry which is preliminary data.</text>
</comment>
<organism evidence="8 9">
    <name type="scientific">Gymnopilus dilepis</name>
    <dbReference type="NCBI Taxonomy" id="231916"/>
    <lineage>
        <taxon>Eukaryota</taxon>
        <taxon>Fungi</taxon>
        <taxon>Dikarya</taxon>
        <taxon>Basidiomycota</taxon>
        <taxon>Agaricomycotina</taxon>
        <taxon>Agaricomycetes</taxon>
        <taxon>Agaricomycetidae</taxon>
        <taxon>Agaricales</taxon>
        <taxon>Agaricineae</taxon>
        <taxon>Hymenogastraceae</taxon>
        <taxon>Gymnopilus</taxon>
    </lineage>
</organism>
<dbReference type="GO" id="GO:0005739">
    <property type="term" value="C:mitochondrion"/>
    <property type="evidence" value="ECO:0007669"/>
    <property type="project" value="TreeGrafter"/>
</dbReference>
<dbReference type="SUPFAM" id="SSF48179">
    <property type="entry name" value="6-phosphogluconate dehydrogenase C-terminal domain-like"/>
    <property type="match status" value="1"/>
</dbReference>
<protein>
    <recommendedName>
        <fullName evidence="2">2-dehydropantoate 2-reductase</fullName>
        <ecNumber evidence="2">1.1.1.169</ecNumber>
    </recommendedName>
    <alternativeName>
        <fullName evidence="5">Ketopantoate reductase</fullName>
    </alternativeName>
</protein>
<dbReference type="GO" id="GO:0015940">
    <property type="term" value="P:pantothenate biosynthetic process"/>
    <property type="evidence" value="ECO:0007669"/>
    <property type="project" value="InterPro"/>
</dbReference>
<dbReference type="PANTHER" id="PTHR43765:SF2">
    <property type="entry name" value="2-DEHYDROPANTOATE 2-REDUCTASE"/>
    <property type="match status" value="1"/>
</dbReference>
<comment type="similarity">
    <text evidence="1">Belongs to the ketopantoate reductase family.</text>
</comment>
<dbReference type="InterPro" id="IPR008927">
    <property type="entry name" value="6-PGluconate_DH-like_C_sf"/>
</dbReference>
<feature type="domain" description="Ketopantoate reductase C-terminal" evidence="7">
    <location>
        <begin position="231"/>
        <end position="379"/>
    </location>
</feature>
<dbReference type="NCBIfam" id="TIGR00745">
    <property type="entry name" value="apbA_panE"/>
    <property type="match status" value="1"/>
</dbReference>
<dbReference type="InParanoid" id="A0A409YI86"/>
<dbReference type="GO" id="GO:0008677">
    <property type="term" value="F:2-dehydropantoate 2-reductase activity"/>
    <property type="evidence" value="ECO:0007669"/>
    <property type="project" value="UniProtKB-EC"/>
</dbReference>
<feature type="domain" description="Ketopantoate reductase N-terminal" evidence="6">
    <location>
        <begin position="4"/>
        <end position="165"/>
    </location>
</feature>
<keyword evidence="9" id="KW-1185">Reference proteome</keyword>
<evidence type="ECO:0000313" key="9">
    <source>
        <dbReference type="Proteomes" id="UP000284706"/>
    </source>
</evidence>
<accession>A0A409YI86</accession>
<evidence type="ECO:0000256" key="4">
    <source>
        <dbReference type="ARBA" id="ARBA00023002"/>
    </source>
</evidence>
<evidence type="ECO:0000256" key="1">
    <source>
        <dbReference type="ARBA" id="ARBA00007870"/>
    </source>
</evidence>
<dbReference type="InterPro" id="IPR003710">
    <property type="entry name" value="ApbA"/>
</dbReference>
<proteinExistence type="inferred from homology"/>
<dbReference type="FunCoup" id="A0A409YI86">
    <property type="interactions" value="215"/>
</dbReference>
<keyword evidence="3" id="KW-0521">NADP</keyword>
<dbReference type="SUPFAM" id="SSF51735">
    <property type="entry name" value="NAD(P)-binding Rossmann-fold domains"/>
    <property type="match status" value="1"/>
</dbReference>
<reference evidence="8 9" key="1">
    <citation type="journal article" date="2018" name="Evol. Lett.">
        <title>Horizontal gene cluster transfer increased hallucinogenic mushroom diversity.</title>
        <authorList>
            <person name="Reynolds H.T."/>
            <person name="Vijayakumar V."/>
            <person name="Gluck-Thaler E."/>
            <person name="Korotkin H.B."/>
            <person name="Matheny P.B."/>
            <person name="Slot J.C."/>
        </authorList>
    </citation>
    <scope>NUCLEOTIDE SEQUENCE [LARGE SCALE GENOMIC DNA]</scope>
    <source>
        <strain evidence="8 9">SRW20</strain>
    </source>
</reference>
<dbReference type="OrthoDB" id="73846at2759"/>